<evidence type="ECO:0000313" key="2">
    <source>
        <dbReference type="Proteomes" id="UP000499080"/>
    </source>
</evidence>
<accession>A0A4Y2H7D4</accession>
<proteinExistence type="predicted"/>
<dbReference type="EMBL" id="BGPR01180365">
    <property type="protein sequence ID" value="GBM60638.1"/>
    <property type="molecule type" value="Genomic_DNA"/>
</dbReference>
<sequence>MVSKDQPYSQRILEISLSHRFLPQNDRKCVGNGYQENRHFCLEEALVLSNVTVRNLRQYPMEPIVNEVVSLAKNTRLEGDNNNIDEIVEEHNQELSTKELMKLHCVLQLEVMEESLSE</sequence>
<dbReference type="OrthoDB" id="7422307at2759"/>
<reference evidence="1 2" key="1">
    <citation type="journal article" date="2019" name="Sci. Rep.">
        <title>Orb-weaving spider Araneus ventricosus genome elucidates the spidroin gene catalogue.</title>
        <authorList>
            <person name="Kono N."/>
            <person name="Nakamura H."/>
            <person name="Ohtoshi R."/>
            <person name="Moran D.A.P."/>
            <person name="Shinohara A."/>
            <person name="Yoshida Y."/>
            <person name="Fujiwara M."/>
            <person name="Mori M."/>
            <person name="Tomita M."/>
            <person name="Arakawa K."/>
        </authorList>
    </citation>
    <scope>NUCLEOTIDE SEQUENCE [LARGE SCALE GENOMIC DNA]</scope>
</reference>
<dbReference type="Proteomes" id="UP000499080">
    <property type="component" value="Unassembled WGS sequence"/>
</dbReference>
<dbReference type="AlphaFoldDB" id="A0A4Y2H7D4"/>
<comment type="caution">
    <text evidence="1">The sequence shown here is derived from an EMBL/GenBank/DDBJ whole genome shotgun (WGS) entry which is preliminary data.</text>
</comment>
<organism evidence="1 2">
    <name type="scientific">Araneus ventricosus</name>
    <name type="common">Orbweaver spider</name>
    <name type="synonym">Epeira ventricosa</name>
    <dbReference type="NCBI Taxonomy" id="182803"/>
    <lineage>
        <taxon>Eukaryota</taxon>
        <taxon>Metazoa</taxon>
        <taxon>Ecdysozoa</taxon>
        <taxon>Arthropoda</taxon>
        <taxon>Chelicerata</taxon>
        <taxon>Arachnida</taxon>
        <taxon>Araneae</taxon>
        <taxon>Araneomorphae</taxon>
        <taxon>Entelegynae</taxon>
        <taxon>Araneoidea</taxon>
        <taxon>Araneidae</taxon>
        <taxon>Araneus</taxon>
    </lineage>
</organism>
<protein>
    <submittedName>
        <fullName evidence="1">Uncharacterized protein</fullName>
    </submittedName>
</protein>
<name>A0A4Y2H7D4_ARAVE</name>
<keyword evidence="2" id="KW-1185">Reference proteome</keyword>
<gene>
    <name evidence="1" type="ORF">AVEN_151835_1</name>
</gene>
<evidence type="ECO:0000313" key="1">
    <source>
        <dbReference type="EMBL" id="GBM60638.1"/>
    </source>
</evidence>